<proteinExistence type="predicted"/>
<dbReference type="AlphaFoldDB" id="A0A7S1TLF0"/>
<reference evidence="2" key="1">
    <citation type="submission" date="2021-01" db="EMBL/GenBank/DDBJ databases">
        <authorList>
            <person name="Corre E."/>
            <person name="Pelletier E."/>
            <person name="Niang G."/>
            <person name="Scheremetjew M."/>
            <person name="Finn R."/>
            <person name="Kale V."/>
            <person name="Holt S."/>
            <person name="Cochrane G."/>
            <person name="Meng A."/>
            <person name="Brown T."/>
            <person name="Cohen L."/>
        </authorList>
    </citation>
    <scope>NUCLEOTIDE SEQUENCE</scope>
    <source>
        <strain evidence="2">CCMP3124</strain>
    </source>
</reference>
<accession>A0A7S1TLF0</accession>
<dbReference type="EMBL" id="HBGI01001396">
    <property type="protein sequence ID" value="CAD9239168.1"/>
    <property type="molecule type" value="Transcribed_RNA"/>
</dbReference>
<feature type="compositionally biased region" description="Low complexity" evidence="1">
    <location>
        <begin position="27"/>
        <end position="38"/>
    </location>
</feature>
<evidence type="ECO:0000313" key="2">
    <source>
        <dbReference type="EMBL" id="CAD9239168.1"/>
    </source>
</evidence>
<organism evidence="2">
    <name type="scientific">Erythrolobus australicus</name>
    <dbReference type="NCBI Taxonomy" id="1077150"/>
    <lineage>
        <taxon>Eukaryota</taxon>
        <taxon>Rhodophyta</taxon>
        <taxon>Bangiophyceae</taxon>
        <taxon>Porphyridiales</taxon>
        <taxon>Porphyridiaceae</taxon>
        <taxon>Erythrolobus</taxon>
    </lineage>
</organism>
<feature type="compositionally biased region" description="Polar residues" evidence="1">
    <location>
        <begin position="10"/>
        <end position="24"/>
    </location>
</feature>
<protein>
    <submittedName>
        <fullName evidence="2">Uncharacterized protein</fullName>
    </submittedName>
</protein>
<sequence>MTRRNPMPGDTTTSAGSRPSTAYKTPSAAQAARQSSLSTSVPLRTLFNPRYTGYALTTKNLALATISKVLPPSERCQPQKNLVSSISAPKCYRGIRNCLGARRLFGSETWRTYSNTQKPIRGASQTLRTSRLHTLRF</sequence>
<feature type="region of interest" description="Disordered" evidence="1">
    <location>
        <begin position="1"/>
        <end position="38"/>
    </location>
</feature>
<gene>
    <name evidence="2" type="ORF">EAUS1353_LOCUS904</name>
</gene>
<evidence type="ECO:0000256" key="1">
    <source>
        <dbReference type="SAM" id="MobiDB-lite"/>
    </source>
</evidence>
<name>A0A7S1TLF0_9RHOD</name>